<dbReference type="AlphaFoldDB" id="A0A9D3XMH5"/>
<reference evidence="2" key="1">
    <citation type="submission" date="2021-09" db="EMBL/GenBank/DDBJ databases">
        <title>The genome of Mauremys mutica provides insights into the evolution of semi-aquatic lifestyle.</title>
        <authorList>
            <person name="Gong S."/>
            <person name="Gao Y."/>
        </authorList>
    </citation>
    <scope>NUCLEOTIDE SEQUENCE</scope>
    <source>
        <strain evidence="2">MM-2020</strain>
        <tissue evidence="2">Muscle</tissue>
    </source>
</reference>
<keyword evidence="3" id="KW-1185">Reference proteome</keyword>
<proteinExistence type="predicted"/>
<evidence type="ECO:0000256" key="1">
    <source>
        <dbReference type="SAM" id="MobiDB-lite"/>
    </source>
</evidence>
<dbReference type="Proteomes" id="UP000827986">
    <property type="component" value="Unassembled WGS sequence"/>
</dbReference>
<evidence type="ECO:0000313" key="2">
    <source>
        <dbReference type="EMBL" id="KAH1182181.1"/>
    </source>
</evidence>
<organism evidence="2 3">
    <name type="scientific">Mauremys mutica</name>
    <name type="common">yellowpond turtle</name>
    <dbReference type="NCBI Taxonomy" id="74926"/>
    <lineage>
        <taxon>Eukaryota</taxon>
        <taxon>Metazoa</taxon>
        <taxon>Chordata</taxon>
        <taxon>Craniata</taxon>
        <taxon>Vertebrata</taxon>
        <taxon>Euteleostomi</taxon>
        <taxon>Archelosauria</taxon>
        <taxon>Testudinata</taxon>
        <taxon>Testudines</taxon>
        <taxon>Cryptodira</taxon>
        <taxon>Durocryptodira</taxon>
        <taxon>Testudinoidea</taxon>
        <taxon>Geoemydidae</taxon>
        <taxon>Geoemydinae</taxon>
        <taxon>Mauremys</taxon>
    </lineage>
</organism>
<name>A0A9D3XMH5_9SAUR</name>
<feature type="region of interest" description="Disordered" evidence="1">
    <location>
        <begin position="1"/>
        <end position="48"/>
    </location>
</feature>
<comment type="caution">
    <text evidence="2">The sequence shown here is derived from an EMBL/GenBank/DDBJ whole genome shotgun (WGS) entry which is preliminary data.</text>
</comment>
<dbReference type="EMBL" id="JAHDVG010000467">
    <property type="protein sequence ID" value="KAH1182181.1"/>
    <property type="molecule type" value="Genomic_DNA"/>
</dbReference>
<protein>
    <submittedName>
        <fullName evidence="2">Uncharacterized protein</fullName>
    </submittedName>
</protein>
<evidence type="ECO:0000313" key="3">
    <source>
        <dbReference type="Proteomes" id="UP000827986"/>
    </source>
</evidence>
<gene>
    <name evidence="2" type="ORF">KIL84_009935</name>
</gene>
<accession>A0A9D3XMH5</accession>
<sequence length="111" mass="11337">MLVGNCAKGTQQSSGLGATRGGNAPLPLPRGPKGRVGETKRGSSGLSEKGCGVLLDSMGHSCLEAAPLETVHGKGTQAGMKQLVGEGKAAAWVMVVTGMMWPFVGCWKAKQ</sequence>